<evidence type="ECO:0000313" key="2">
    <source>
        <dbReference type="Proteomes" id="UP000055048"/>
    </source>
</evidence>
<accession>A0A0V0TBQ3</accession>
<proteinExistence type="predicted"/>
<protein>
    <submittedName>
        <fullName evidence="1">Uncharacterized protein</fullName>
    </submittedName>
</protein>
<evidence type="ECO:0000313" key="1">
    <source>
        <dbReference type="EMBL" id="KRX36444.1"/>
    </source>
</evidence>
<name>A0A0V0TBQ3_9BILA</name>
<keyword evidence="2" id="KW-1185">Reference proteome</keyword>
<sequence>MEKGMSNRSEAGVSVIGKNTEAPLRCEVRCTAQECRACDQSEGLFGRACLCSSASDRCKRTVSKPWRMPSTSGNQVCVWNEKRSYIISILY</sequence>
<dbReference type="Proteomes" id="UP000055048">
    <property type="component" value="Unassembled WGS sequence"/>
</dbReference>
<reference evidence="1 2" key="1">
    <citation type="submission" date="2015-01" db="EMBL/GenBank/DDBJ databases">
        <title>Evolution of Trichinella species and genotypes.</title>
        <authorList>
            <person name="Korhonen P.K."/>
            <person name="Edoardo P."/>
            <person name="Giuseppe L.R."/>
            <person name="Gasser R.B."/>
        </authorList>
    </citation>
    <scope>NUCLEOTIDE SEQUENCE [LARGE SCALE GENOMIC DNA]</scope>
    <source>
        <strain evidence="1">ISS417</strain>
    </source>
</reference>
<organism evidence="1 2">
    <name type="scientific">Trichinella murrelli</name>
    <dbReference type="NCBI Taxonomy" id="144512"/>
    <lineage>
        <taxon>Eukaryota</taxon>
        <taxon>Metazoa</taxon>
        <taxon>Ecdysozoa</taxon>
        <taxon>Nematoda</taxon>
        <taxon>Enoplea</taxon>
        <taxon>Dorylaimia</taxon>
        <taxon>Trichinellida</taxon>
        <taxon>Trichinellidae</taxon>
        <taxon>Trichinella</taxon>
    </lineage>
</organism>
<gene>
    <name evidence="1" type="ORF">T05_4390</name>
</gene>
<dbReference type="AlphaFoldDB" id="A0A0V0TBQ3"/>
<comment type="caution">
    <text evidence="1">The sequence shown here is derived from an EMBL/GenBank/DDBJ whole genome shotgun (WGS) entry which is preliminary data.</text>
</comment>
<dbReference type="EMBL" id="JYDJ01000364">
    <property type="protein sequence ID" value="KRX36444.1"/>
    <property type="molecule type" value="Genomic_DNA"/>
</dbReference>